<dbReference type="PROSITE" id="PS00154">
    <property type="entry name" value="ATPASE_E1_E2"/>
    <property type="match status" value="1"/>
</dbReference>
<feature type="region of interest" description="Disordered" evidence="10">
    <location>
        <begin position="47"/>
        <end position="68"/>
    </location>
</feature>
<dbReference type="InterPro" id="IPR008250">
    <property type="entry name" value="ATPase_P-typ_transduc_dom_A_sf"/>
</dbReference>
<dbReference type="InterPro" id="IPR036412">
    <property type="entry name" value="HAD-like_sf"/>
</dbReference>
<keyword evidence="9 11" id="KW-0472">Membrane</keyword>
<dbReference type="GO" id="GO:0005886">
    <property type="term" value="C:plasma membrane"/>
    <property type="evidence" value="ECO:0007669"/>
    <property type="project" value="TreeGrafter"/>
</dbReference>
<dbReference type="Gene3D" id="2.70.150.10">
    <property type="entry name" value="Calcium-transporting ATPase, cytoplasmic transduction domain A"/>
    <property type="match status" value="2"/>
</dbReference>
<feature type="domain" description="Cation-transporting P-type ATPase C-terminal" evidence="13">
    <location>
        <begin position="1036"/>
        <end position="1260"/>
    </location>
</feature>
<dbReference type="SUPFAM" id="SSF81653">
    <property type="entry name" value="Calcium ATPase, transduction domain A"/>
    <property type="match status" value="1"/>
</dbReference>
<evidence type="ECO:0000313" key="16">
    <source>
        <dbReference type="Proteomes" id="UP000095192"/>
    </source>
</evidence>
<dbReference type="Pfam" id="PF00690">
    <property type="entry name" value="Cation_ATPase_N"/>
    <property type="match status" value="1"/>
</dbReference>
<keyword evidence="16" id="KW-1185">Reference proteome</keyword>
<dbReference type="GO" id="GO:0005524">
    <property type="term" value="F:ATP binding"/>
    <property type="evidence" value="ECO:0007669"/>
    <property type="project" value="UniProtKB-KW"/>
</dbReference>
<dbReference type="InterPro" id="IPR001757">
    <property type="entry name" value="P_typ_ATPase"/>
</dbReference>
<protein>
    <submittedName>
        <fullName evidence="15">Calcium-translocating p-type pmca-type protein</fullName>
    </submittedName>
</protein>
<dbReference type="InterPro" id="IPR044492">
    <property type="entry name" value="P_typ_ATPase_HD_dom"/>
</dbReference>
<dbReference type="GO" id="GO:0012505">
    <property type="term" value="C:endomembrane system"/>
    <property type="evidence" value="ECO:0007669"/>
    <property type="project" value="UniProtKB-SubCell"/>
</dbReference>
<feature type="transmembrane region" description="Helical" evidence="11">
    <location>
        <begin position="422"/>
        <end position="444"/>
    </location>
</feature>
<evidence type="ECO:0000259" key="14">
    <source>
        <dbReference type="Pfam" id="PF00690"/>
    </source>
</evidence>
<dbReference type="VEuPathDB" id="ToxoDB:LOC34618058"/>
<reference evidence="15 16" key="1">
    <citation type="journal article" date="2016" name="BMC Genomics">
        <title>Comparative genomics reveals Cyclospora cayetanensis possesses coccidia-like metabolism and invasion components but unique surface antigens.</title>
        <authorList>
            <person name="Liu S."/>
            <person name="Wang L."/>
            <person name="Zheng H."/>
            <person name="Xu Z."/>
            <person name="Roellig D.M."/>
            <person name="Li N."/>
            <person name="Frace M.A."/>
            <person name="Tang K."/>
            <person name="Arrowood M.J."/>
            <person name="Moss D.M."/>
            <person name="Zhang L."/>
            <person name="Feng Y."/>
            <person name="Xiao L."/>
        </authorList>
    </citation>
    <scope>NUCLEOTIDE SEQUENCE [LARGE SCALE GENOMIC DNA]</scope>
    <source>
        <strain evidence="15 16">CHN_HEN01</strain>
    </source>
</reference>
<evidence type="ECO:0000256" key="9">
    <source>
        <dbReference type="ARBA" id="ARBA00023136"/>
    </source>
</evidence>
<dbReference type="VEuPathDB" id="ToxoDB:cyc_00972"/>
<dbReference type="InterPro" id="IPR023298">
    <property type="entry name" value="ATPase_P-typ_TM_dom_sf"/>
</dbReference>
<dbReference type="Gene3D" id="3.40.1110.10">
    <property type="entry name" value="Calcium-transporting ATPase, cytoplasmic domain N"/>
    <property type="match status" value="2"/>
</dbReference>
<sequence length="1364" mass="146891">MQEQVSGIGPTENGPAVSQVNGIFDAEEAFEDALPHSEVPFSAAGVPSSLAVSHGPPPEPSGDSTGVSPAIATRSAVAAPTDAEVAADPCTSSGCKGSFRFLNSKLRGEEEGVPVGPPGGATAENGNIFGITPEQLTELVTLYVSRTQYEELVALQELGGVAGLARALRTDLRMGLPSTGATHHAVNHGKTAKKMHGEGLLVASVGESIGLEEGADLSQADAAVLAERKRDFGENVLPHRPPTPFWRHCWDAASDFTLRVLMVAGFVMIVLGVTMGEHPEVEWVEGFAIWVAVMVVVSVTALNDWGKEKQFRKLSKLRGRDVWGGTCGRPIIVSIYLPSFLHLPQPCSLHATRLCFYPEEKRCRVVRGGEEVEVSVFCLLVGDLLRLEVGDEVPADALVVQCVELKADENKLNALARDIGRLGFLAACVTFFVLLIQFWIMFGLTPEGERPTTANTGKEHLEFLVVAITIVVVAVPEGLPLAVTISLAYSVGRMLKDKNYVRRLAACETMGGANEICSDKTGTLTKNKMEVQAVWRGGGPAVSSGYAGFPGPFDSLTALGSTPSLGGSHNEPLKATLEAVRWRDSVLTATASRGDTAWDAMIQQAAVPTDGGRPRCLHCCTSELEAAANATLGAGDNTKKAMRDVPLEKGLTHREWAHLLSTAIILNSTGSLAVSTVDAAPHVGSKKGLVARCFRHTPSTSIAAETTSEFPDAEVGGKGPKHVGSPTECALLELAAELGYGAEDIRKQQLLVYGDALRTICIAYKDFVTPKSDSRWKEMSSKPPFKHVETGLTCLAILGIRDPLREEVPAAVRACQAAGIRVRMVTGDNLETAKQIAIKCNIFHPEEGLCEGGRGKRGERRAYGLAMTGAEFTRLVGGVVCSVCLTRTCDCPTNTTGERREGRKLRKDVVKDLEAFRRIAPRLEVLGRSQPLDKFALVVGLQQLGAVVAVTGDGANDAPALKTADVGFAMGITGKEVAKQAADIVLLDDNFESLVSAVKWGRSIYTNIQRFLEFQLTVNVVAVATALVCAVTLRESPLSAVQMLWVNLIMDSFASLALATEPPSDELLRRKPHTKQEYLVTKKMFRNIIGQALYQLVVMFTLIFAGEKFIPEETWAHISDETRRQFPDFCEFSDCWTAKPHLMRSGRRFVPFSSVEDYKGSWRVTIGPSRHYTVVFNAFVLMQLGNMFNARRSGSSLNLCKGVLRSKMFLGIALFIAGFQAFVVELGGLPMSCTFGGITGVQWLICGACGLGSVVVGALLLLVPYRHLPETGKREVNLLQENRSIALASRGRLSTDRLTNRIGCHSSSQLSQDHRRQIIERLRVPAVSPKAVSLPMLLPSNSAWAISPTAEAVPAQGEPTSLMV</sequence>
<dbReference type="InterPro" id="IPR004014">
    <property type="entry name" value="ATPase_P-typ_cation-transptr_N"/>
</dbReference>
<evidence type="ECO:0000256" key="3">
    <source>
        <dbReference type="ARBA" id="ARBA00022723"/>
    </source>
</evidence>
<evidence type="ECO:0000256" key="2">
    <source>
        <dbReference type="ARBA" id="ARBA00022692"/>
    </source>
</evidence>
<dbReference type="PRINTS" id="PR00120">
    <property type="entry name" value="HATPASE"/>
</dbReference>
<evidence type="ECO:0000256" key="7">
    <source>
        <dbReference type="ARBA" id="ARBA00022967"/>
    </source>
</evidence>
<dbReference type="SUPFAM" id="SSF81665">
    <property type="entry name" value="Calcium ATPase, transmembrane domain M"/>
    <property type="match status" value="1"/>
</dbReference>
<dbReference type="NCBIfam" id="TIGR01494">
    <property type="entry name" value="ATPase_P-type"/>
    <property type="match status" value="2"/>
</dbReference>
<dbReference type="InterPro" id="IPR018303">
    <property type="entry name" value="ATPase_P-typ_P_site"/>
</dbReference>
<dbReference type="PANTHER" id="PTHR24093:SF369">
    <property type="entry name" value="CALCIUM-TRANSPORTING ATPASE"/>
    <property type="match status" value="1"/>
</dbReference>
<dbReference type="PANTHER" id="PTHR24093">
    <property type="entry name" value="CATION TRANSPORTING ATPASE"/>
    <property type="match status" value="1"/>
</dbReference>
<evidence type="ECO:0000313" key="15">
    <source>
        <dbReference type="EMBL" id="OEH79990.1"/>
    </source>
</evidence>
<dbReference type="InterPro" id="IPR023299">
    <property type="entry name" value="ATPase_P-typ_cyto_dom_N"/>
</dbReference>
<dbReference type="SFLD" id="SFLDF00027">
    <property type="entry name" value="p-type_atpase"/>
    <property type="match status" value="1"/>
</dbReference>
<dbReference type="PRINTS" id="PR00119">
    <property type="entry name" value="CATATPASE"/>
</dbReference>
<evidence type="ECO:0000256" key="11">
    <source>
        <dbReference type="SAM" id="Phobius"/>
    </source>
</evidence>
<keyword evidence="2 11" id="KW-0812">Transmembrane</keyword>
<dbReference type="InterPro" id="IPR006068">
    <property type="entry name" value="ATPase_P-typ_cation-transptr_C"/>
</dbReference>
<evidence type="ECO:0000256" key="1">
    <source>
        <dbReference type="ARBA" id="ARBA00004127"/>
    </source>
</evidence>
<feature type="transmembrane region" description="Helical" evidence="11">
    <location>
        <begin position="464"/>
        <end position="489"/>
    </location>
</feature>
<feature type="transmembrane region" description="Helical" evidence="11">
    <location>
        <begin position="1084"/>
        <end position="1105"/>
    </location>
</feature>
<dbReference type="GO" id="GO:0046872">
    <property type="term" value="F:metal ion binding"/>
    <property type="evidence" value="ECO:0007669"/>
    <property type="project" value="UniProtKB-KW"/>
</dbReference>
<keyword evidence="6" id="KW-0460">Magnesium</keyword>
<feature type="transmembrane region" description="Helical" evidence="11">
    <location>
        <begin position="1209"/>
        <end position="1229"/>
    </location>
</feature>
<feature type="transmembrane region" description="Helical" evidence="11">
    <location>
        <begin position="1241"/>
        <end position="1265"/>
    </location>
</feature>
<dbReference type="Proteomes" id="UP000095192">
    <property type="component" value="Unassembled WGS sequence"/>
</dbReference>
<keyword evidence="7" id="KW-1278">Translocase</keyword>
<comment type="caution">
    <text evidence="15">The sequence shown here is derived from an EMBL/GenBank/DDBJ whole genome shotgun (WGS) entry which is preliminary data.</text>
</comment>
<comment type="subcellular location">
    <subcellularLocation>
        <location evidence="1">Endomembrane system</location>
        <topology evidence="1">Multi-pass membrane protein</topology>
    </subcellularLocation>
</comment>
<feature type="domain" description="P-type ATPase A" evidence="12">
    <location>
        <begin position="361"/>
        <end position="410"/>
    </location>
</feature>
<feature type="transmembrane region" description="Helical" evidence="11">
    <location>
        <begin position="256"/>
        <end position="275"/>
    </location>
</feature>
<name>A0A1D3D954_9EIME</name>
<gene>
    <name evidence="15" type="ORF">cyc_00972</name>
</gene>
<dbReference type="GO" id="GO:0005388">
    <property type="term" value="F:P-type calcium transporter activity"/>
    <property type="evidence" value="ECO:0007669"/>
    <property type="project" value="TreeGrafter"/>
</dbReference>
<keyword evidence="8 11" id="KW-1133">Transmembrane helix</keyword>
<keyword evidence="3" id="KW-0479">Metal-binding</keyword>
<dbReference type="SFLD" id="SFLDG00002">
    <property type="entry name" value="C1.7:_P-type_atpase_like"/>
    <property type="match status" value="1"/>
</dbReference>
<evidence type="ECO:0000256" key="6">
    <source>
        <dbReference type="ARBA" id="ARBA00022842"/>
    </source>
</evidence>
<proteinExistence type="predicted"/>
<dbReference type="Gene3D" id="3.40.50.1000">
    <property type="entry name" value="HAD superfamily/HAD-like"/>
    <property type="match status" value="2"/>
</dbReference>
<evidence type="ECO:0000259" key="13">
    <source>
        <dbReference type="Pfam" id="PF00689"/>
    </source>
</evidence>
<dbReference type="InterPro" id="IPR023214">
    <property type="entry name" value="HAD_sf"/>
</dbReference>
<keyword evidence="4" id="KW-0547">Nucleotide-binding</keyword>
<organism evidence="15 16">
    <name type="scientific">Cyclospora cayetanensis</name>
    <dbReference type="NCBI Taxonomy" id="88456"/>
    <lineage>
        <taxon>Eukaryota</taxon>
        <taxon>Sar</taxon>
        <taxon>Alveolata</taxon>
        <taxon>Apicomplexa</taxon>
        <taxon>Conoidasida</taxon>
        <taxon>Coccidia</taxon>
        <taxon>Eucoccidiorida</taxon>
        <taxon>Eimeriorina</taxon>
        <taxon>Eimeriidae</taxon>
        <taxon>Cyclospora</taxon>
    </lineage>
</organism>
<dbReference type="InParanoid" id="A0A1D3D954"/>
<evidence type="ECO:0000256" key="8">
    <source>
        <dbReference type="ARBA" id="ARBA00022989"/>
    </source>
</evidence>
<dbReference type="Gene3D" id="1.20.1110.10">
    <property type="entry name" value="Calcium-transporting ATPase, transmembrane domain"/>
    <property type="match status" value="3"/>
</dbReference>
<feature type="transmembrane region" description="Helical" evidence="11">
    <location>
        <begin position="1171"/>
        <end position="1188"/>
    </location>
</feature>
<evidence type="ECO:0000256" key="10">
    <source>
        <dbReference type="SAM" id="MobiDB-lite"/>
    </source>
</evidence>
<dbReference type="Pfam" id="PF13246">
    <property type="entry name" value="Cation_ATPase"/>
    <property type="match status" value="1"/>
</dbReference>
<evidence type="ECO:0000256" key="5">
    <source>
        <dbReference type="ARBA" id="ARBA00022840"/>
    </source>
</evidence>
<evidence type="ECO:0000256" key="4">
    <source>
        <dbReference type="ARBA" id="ARBA00022741"/>
    </source>
</evidence>
<dbReference type="SUPFAM" id="SSF56784">
    <property type="entry name" value="HAD-like"/>
    <property type="match status" value="1"/>
</dbReference>
<dbReference type="InterPro" id="IPR059000">
    <property type="entry name" value="ATPase_P-type_domA"/>
</dbReference>
<accession>A0A1D3D954</accession>
<dbReference type="EMBL" id="JROU02000216">
    <property type="protein sequence ID" value="OEH79990.1"/>
    <property type="molecule type" value="Genomic_DNA"/>
</dbReference>
<keyword evidence="5" id="KW-0067">ATP-binding</keyword>
<evidence type="ECO:0000259" key="12">
    <source>
        <dbReference type="Pfam" id="PF00122"/>
    </source>
</evidence>
<dbReference type="SFLD" id="SFLDS00003">
    <property type="entry name" value="Haloacid_Dehalogenase"/>
    <property type="match status" value="1"/>
</dbReference>
<feature type="transmembrane region" description="Helical" evidence="11">
    <location>
        <begin position="287"/>
        <end position="306"/>
    </location>
</feature>
<dbReference type="Pfam" id="PF00689">
    <property type="entry name" value="Cation_ATPase_C"/>
    <property type="match status" value="1"/>
</dbReference>
<dbReference type="GO" id="GO:0016887">
    <property type="term" value="F:ATP hydrolysis activity"/>
    <property type="evidence" value="ECO:0007669"/>
    <property type="project" value="InterPro"/>
</dbReference>
<dbReference type="Pfam" id="PF00122">
    <property type="entry name" value="E1-E2_ATPase"/>
    <property type="match status" value="1"/>
</dbReference>
<feature type="domain" description="Cation-transporting P-type ATPase N-terminal" evidence="14">
    <location>
        <begin position="225"/>
        <end position="267"/>
    </location>
</feature>
<dbReference type="VEuPathDB" id="ToxoDB:LOC34623459"/>